<reference evidence="2" key="1">
    <citation type="submission" date="2025-08" db="UniProtKB">
        <authorList>
            <consortium name="Ensembl"/>
        </authorList>
    </citation>
    <scope>IDENTIFICATION</scope>
</reference>
<evidence type="ECO:0000313" key="2">
    <source>
        <dbReference type="Ensembl" id="ENSGWIP00000009657.1"/>
    </source>
</evidence>
<dbReference type="InterPro" id="IPR015118">
    <property type="entry name" value="5aminolev_synth_preseq"/>
</dbReference>
<organism evidence="2 3">
    <name type="scientific">Gouania willdenowi</name>
    <name type="common">Blunt-snouted clingfish</name>
    <name type="synonym">Lepadogaster willdenowi</name>
    <dbReference type="NCBI Taxonomy" id="441366"/>
    <lineage>
        <taxon>Eukaryota</taxon>
        <taxon>Metazoa</taxon>
        <taxon>Chordata</taxon>
        <taxon>Craniata</taxon>
        <taxon>Vertebrata</taxon>
        <taxon>Euteleostomi</taxon>
        <taxon>Actinopterygii</taxon>
        <taxon>Neopterygii</taxon>
        <taxon>Teleostei</taxon>
        <taxon>Neoteleostei</taxon>
        <taxon>Acanthomorphata</taxon>
        <taxon>Ovalentaria</taxon>
        <taxon>Blenniimorphae</taxon>
        <taxon>Blenniiformes</taxon>
        <taxon>Gobiesocoidei</taxon>
        <taxon>Gobiesocidae</taxon>
        <taxon>Gobiesocinae</taxon>
        <taxon>Gouania</taxon>
    </lineage>
</organism>
<accession>A0A8C5DNT4</accession>
<evidence type="ECO:0000313" key="3">
    <source>
        <dbReference type="Proteomes" id="UP000694680"/>
    </source>
</evidence>
<dbReference type="GO" id="GO:0006778">
    <property type="term" value="P:porphyrin-containing compound metabolic process"/>
    <property type="evidence" value="ECO:0007669"/>
    <property type="project" value="InterPro"/>
</dbReference>
<protein>
    <recommendedName>
        <fullName evidence="1">5-aminolevulinate synthase presequence domain-containing protein</fullName>
    </recommendedName>
</protein>
<dbReference type="Ensembl" id="ENSGWIT00000010761.1">
    <property type="protein sequence ID" value="ENSGWIP00000009657.1"/>
    <property type="gene ID" value="ENSGWIG00000005740.1"/>
</dbReference>
<keyword evidence="3" id="KW-1185">Reference proteome</keyword>
<dbReference type="Proteomes" id="UP000694680">
    <property type="component" value="Unassembled WGS sequence"/>
</dbReference>
<feature type="domain" description="5-aminolevulinate synthase presequence" evidence="1">
    <location>
        <begin position="3"/>
        <end position="125"/>
    </location>
</feature>
<sequence>MDVIMRRCPYLACAPQAFFQQSRKVLVGYAQRCPIMMELAAKPMAPTMARALCSSSSYKVPENASVNKAPMEEAISELPSGHPMPPSGQALASKCPFLAAEMGQNNSSVVRQVGMEFEEHVEEVRTVQKGLQIRRCFISFFLQDHACGCANGVNGSHQVLILSVFLAQFSHCVYCRTCCILCLVIAW</sequence>
<dbReference type="Pfam" id="PF09029">
    <property type="entry name" value="Preseq_ALAS"/>
    <property type="match status" value="1"/>
</dbReference>
<reference evidence="2" key="2">
    <citation type="submission" date="2025-09" db="UniProtKB">
        <authorList>
            <consortium name="Ensembl"/>
        </authorList>
    </citation>
    <scope>IDENTIFICATION</scope>
</reference>
<dbReference type="GO" id="GO:0003870">
    <property type="term" value="F:5-aminolevulinate synthase activity"/>
    <property type="evidence" value="ECO:0007669"/>
    <property type="project" value="InterPro"/>
</dbReference>
<dbReference type="GO" id="GO:0030170">
    <property type="term" value="F:pyridoxal phosphate binding"/>
    <property type="evidence" value="ECO:0007669"/>
    <property type="project" value="InterPro"/>
</dbReference>
<dbReference type="AlphaFoldDB" id="A0A8C5DNT4"/>
<name>A0A8C5DNT4_GOUWI</name>
<dbReference type="GO" id="GO:0005759">
    <property type="term" value="C:mitochondrial matrix"/>
    <property type="evidence" value="ECO:0007669"/>
    <property type="project" value="InterPro"/>
</dbReference>
<evidence type="ECO:0000259" key="1">
    <source>
        <dbReference type="Pfam" id="PF09029"/>
    </source>
</evidence>
<proteinExistence type="predicted"/>